<dbReference type="InterPro" id="IPR006170">
    <property type="entry name" value="PBP/GOBP"/>
</dbReference>
<evidence type="ECO:0000313" key="1">
    <source>
        <dbReference type="EnsemblMetazoa" id="SCAU016966-PA"/>
    </source>
</evidence>
<dbReference type="Gene3D" id="1.10.238.20">
    <property type="entry name" value="Pheromone/general odorant binding protein domain"/>
    <property type="match status" value="1"/>
</dbReference>
<dbReference type="Pfam" id="PF01395">
    <property type="entry name" value="PBP_GOBP"/>
    <property type="match status" value="1"/>
</dbReference>
<dbReference type="AlphaFoldDB" id="A0A454A0Q2"/>
<dbReference type="InterPro" id="IPR036728">
    <property type="entry name" value="PBP_GOBP_sf"/>
</dbReference>
<dbReference type="GO" id="GO:0005549">
    <property type="term" value="F:odorant binding"/>
    <property type="evidence" value="ECO:0007669"/>
    <property type="project" value="InterPro"/>
</dbReference>
<sequence>CIGERGNDVGIRCAISHRVDQAGVLRFRNGNPARSRNERCFRACVLAECNFVTFNGSLKTSFAMRAAPLLVGKNPSQVRAVQQLLAFCQQRTTLQMNMNNICDYAEAVHTCIRSNNNLRLGL</sequence>
<dbReference type="SUPFAM" id="SSF47565">
    <property type="entry name" value="Insect pheromone/odorant-binding proteins"/>
    <property type="match status" value="1"/>
</dbReference>
<evidence type="ECO:0000313" key="2">
    <source>
        <dbReference type="Proteomes" id="UP000095300"/>
    </source>
</evidence>
<accession>A0A454A0Q2</accession>
<protein>
    <submittedName>
        <fullName evidence="1">Uncharacterized protein</fullName>
    </submittedName>
</protein>
<dbReference type="Proteomes" id="UP000095300">
    <property type="component" value="Unassembled WGS sequence"/>
</dbReference>
<dbReference type="EnsemblMetazoa" id="SCAU016966-RA">
    <property type="protein sequence ID" value="SCAU016966-PA"/>
    <property type="gene ID" value="SCAU016966"/>
</dbReference>
<proteinExistence type="predicted"/>
<organism evidence="1 2">
    <name type="scientific">Stomoxys calcitrans</name>
    <name type="common">Stable fly</name>
    <name type="synonym">Conops calcitrans</name>
    <dbReference type="NCBI Taxonomy" id="35570"/>
    <lineage>
        <taxon>Eukaryota</taxon>
        <taxon>Metazoa</taxon>
        <taxon>Ecdysozoa</taxon>
        <taxon>Arthropoda</taxon>
        <taxon>Hexapoda</taxon>
        <taxon>Insecta</taxon>
        <taxon>Pterygota</taxon>
        <taxon>Neoptera</taxon>
        <taxon>Endopterygota</taxon>
        <taxon>Diptera</taxon>
        <taxon>Brachycera</taxon>
        <taxon>Muscomorpha</taxon>
        <taxon>Muscoidea</taxon>
        <taxon>Muscidae</taxon>
        <taxon>Stomoxys</taxon>
    </lineage>
</organism>
<dbReference type="VEuPathDB" id="VectorBase:SCAU016966"/>
<dbReference type="CDD" id="cd23992">
    <property type="entry name" value="PBP_GOBP"/>
    <property type="match status" value="1"/>
</dbReference>
<name>A0A454A0Q2_STOCA</name>
<reference evidence="1" key="1">
    <citation type="submission" date="2020-05" db="UniProtKB">
        <authorList>
            <consortium name="EnsemblMetazoa"/>
        </authorList>
    </citation>
    <scope>IDENTIFICATION</scope>
    <source>
        <strain evidence="1">USDA</strain>
    </source>
</reference>
<keyword evidence="2" id="KW-1185">Reference proteome</keyword>